<dbReference type="SUPFAM" id="SSF55486">
    <property type="entry name" value="Metalloproteases ('zincins'), catalytic domain"/>
    <property type="match status" value="1"/>
</dbReference>
<comment type="caution">
    <text evidence="12">The sequence shown here is derived from an EMBL/GenBank/DDBJ whole genome shotgun (WGS) entry which is preliminary data.</text>
</comment>
<dbReference type="Proteomes" id="UP001251528">
    <property type="component" value="Unassembled WGS sequence"/>
</dbReference>
<dbReference type="PANTHER" id="PTHR47466">
    <property type="match status" value="1"/>
</dbReference>
<evidence type="ECO:0000259" key="11">
    <source>
        <dbReference type="Pfam" id="PF05572"/>
    </source>
</evidence>
<organism evidence="12 13">
    <name type="scientific">Conoideocrella luteorostrata</name>
    <dbReference type="NCBI Taxonomy" id="1105319"/>
    <lineage>
        <taxon>Eukaryota</taxon>
        <taxon>Fungi</taxon>
        <taxon>Dikarya</taxon>
        <taxon>Ascomycota</taxon>
        <taxon>Pezizomycotina</taxon>
        <taxon>Sordariomycetes</taxon>
        <taxon>Hypocreomycetidae</taxon>
        <taxon>Hypocreales</taxon>
        <taxon>Clavicipitaceae</taxon>
        <taxon>Conoideocrella</taxon>
    </lineage>
</organism>
<evidence type="ECO:0000256" key="10">
    <source>
        <dbReference type="SAM" id="SignalP"/>
    </source>
</evidence>
<accession>A0AAJ0FWJ8</accession>
<keyword evidence="4" id="KW-0479">Metal-binding</keyword>
<dbReference type="EMBL" id="JASWJB010000029">
    <property type="protein sequence ID" value="KAK2609002.1"/>
    <property type="molecule type" value="Genomic_DNA"/>
</dbReference>
<proteinExistence type="inferred from homology"/>
<dbReference type="Pfam" id="PF05572">
    <property type="entry name" value="Peptidase_M43"/>
    <property type="match status" value="1"/>
</dbReference>
<keyword evidence="8" id="KW-0482">Metalloprotease</keyword>
<comment type="similarity">
    <text evidence="2">Belongs to the peptidase M43B family.</text>
</comment>
<dbReference type="GO" id="GO:0006508">
    <property type="term" value="P:proteolysis"/>
    <property type="evidence" value="ECO:0007669"/>
    <property type="project" value="UniProtKB-KW"/>
</dbReference>
<evidence type="ECO:0000313" key="13">
    <source>
        <dbReference type="Proteomes" id="UP001251528"/>
    </source>
</evidence>
<evidence type="ECO:0000256" key="3">
    <source>
        <dbReference type="ARBA" id="ARBA00022670"/>
    </source>
</evidence>
<keyword evidence="9" id="KW-1015">Disulfide bond</keyword>
<evidence type="ECO:0000256" key="6">
    <source>
        <dbReference type="ARBA" id="ARBA00022801"/>
    </source>
</evidence>
<feature type="domain" description="Peptidase M43 pregnancy-associated plasma-A" evidence="11">
    <location>
        <begin position="206"/>
        <end position="293"/>
    </location>
</feature>
<evidence type="ECO:0000256" key="7">
    <source>
        <dbReference type="ARBA" id="ARBA00022833"/>
    </source>
</evidence>
<evidence type="ECO:0000256" key="5">
    <source>
        <dbReference type="ARBA" id="ARBA00022729"/>
    </source>
</evidence>
<dbReference type="AlphaFoldDB" id="A0AAJ0FWJ8"/>
<dbReference type="GO" id="GO:0008237">
    <property type="term" value="F:metallopeptidase activity"/>
    <property type="evidence" value="ECO:0007669"/>
    <property type="project" value="UniProtKB-KW"/>
</dbReference>
<reference evidence="12" key="1">
    <citation type="submission" date="2023-06" db="EMBL/GenBank/DDBJ databases">
        <title>Conoideocrella luteorostrata (Hypocreales: Clavicipitaceae), a potential biocontrol fungus for elongate hemlock scale in United States Christmas tree production areas.</title>
        <authorList>
            <person name="Barrett H."/>
            <person name="Lovett B."/>
            <person name="Macias A.M."/>
            <person name="Stajich J.E."/>
            <person name="Kasson M.T."/>
        </authorList>
    </citation>
    <scope>NUCLEOTIDE SEQUENCE</scope>
    <source>
        <strain evidence="12">ARSEF 14590</strain>
    </source>
</reference>
<gene>
    <name evidence="12" type="ORF">QQS21_002482</name>
</gene>
<keyword evidence="13" id="KW-1185">Reference proteome</keyword>
<keyword evidence="5 10" id="KW-0732">Signal</keyword>
<feature type="chain" id="PRO_5042557825" description="Peptidase M43 pregnancy-associated plasma-A domain-containing protein" evidence="10">
    <location>
        <begin position="17"/>
        <end position="314"/>
    </location>
</feature>
<evidence type="ECO:0000256" key="9">
    <source>
        <dbReference type="ARBA" id="ARBA00023157"/>
    </source>
</evidence>
<comment type="function">
    <text evidence="1">Secreted metalloproteinase that allows assimilation of proteinaceous substrates.</text>
</comment>
<dbReference type="CDD" id="cd04275">
    <property type="entry name" value="ZnMc_pappalysin_like"/>
    <property type="match status" value="1"/>
</dbReference>
<evidence type="ECO:0000256" key="2">
    <source>
        <dbReference type="ARBA" id="ARBA00008721"/>
    </source>
</evidence>
<sequence>MSLKISLLAAIVGTAAFNAGPQFSCNSTAPSPELLALHKKLGEEKHNMKRDELSGHIDVGIYIHVVASNFTATGGWLDVCTSQKYSTGTVLLTRQQDTTIQKQMEVLNAGFAPSNISFSVQGVDKTINSSWTSGSEQLTMKRALHRGDYRVLNLYFLPNFRFAGECFFPNMNNILNPLTTDDLVRDGCTIRSNTVPGGPAPYDMGKTAVHEVGHWFGLLHTFSGGCDEVAGDYISDTPAQKNATDEHLGDGCPIGRDSCPELPGLDPIHNYMDYSSDKCYTEFTPEQKKRMKQLWKLIRFGTIRSSSAVNLTTT</sequence>
<dbReference type="Gene3D" id="3.40.390.10">
    <property type="entry name" value="Collagenase (Catalytic Domain)"/>
    <property type="match status" value="1"/>
</dbReference>
<dbReference type="PANTHER" id="PTHR47466:SF1">
    <property type="entry name" value="METALLOPROTEASE MEP1 (AFU_ORTHOLOGUE AFUA_1G07730)-RELATED"/>
    <property type="match status" value="1"/>
</dbReference>
<name>A0AAJ0FWJ8_9HYPO</name>
<keyword evidence="6" id="KW-0378">Hydrolase</keyword>
<feature type="signal peptide" evidence="10">
    <location>
        <begin position="1"/>
        <end position="16"/>
    </location>
</feature>
<evidence type="ECO:0000256" key="4">
    <source>
        <dbReference type="ARBA" id="ARBA00022723"/>
    </source>
</evidence>
<evidence type="ECO:0000256" key="8">
    <source>
        <dbReference type="ARBA" id="ARBA00023049"/>
    </source>
</evidence>
<dbReference type="InterPro" id="IPR008754">
    <property type="entry name" value="Peptidase_M43"/>
</dbReference>
<keyword evidence="3" id="KW-0645">Protease</keyword>
<dbReference type="InterPro" id="IPR024079">
    <property type="entry name" value="MetalloPept_cat_dom_sf"/>
</dbReference>
<keyword evidence="7" id="KW-0862">Zinc</keyword>
<protein>
    <recommendedName>
        <fullName evidence="11">Peptidase M43 pregnancy-associated plasma-A domain-containing protein</fullName>
    </recommendedName>
</protein>
<evidence type="ECO:0000313" key="12">
    <source>
        <dbReference type="EMBL" id="KAK2609002.1"/>
    </source>
</evidence>
<evidence type="ECO:0000256" key="1">
    <source>
        <dbReference type="ARBA" id="ARBA00003174"/>
    </source>
</evidence>
<dbReference type="GO" id="GO:0046872">
    <property type="term" value="F:metal ion binding"/>
    <property type="evidence" value="ECO:0007669"/>
    <property type="project" value="UniProtKB-KW"/>
</dbReference>